<evidence type="ECO:0000313" key="9">
    <source>
        <dbReference type="EMBL" id="CAB4952536.1"/>
    </source>
</evidence>
<dbReference type="PANTHER" id="PTHR45772:SF7">
    <property type="entry name" value="AMINO ACID ABC TRANSPORTER ATP-BINDING PROTEIN"/>
    <property type="match status" value="1"/>
</dbReference>
<evidence type="ECO:0000313" key="6">
    <source>
        <dbReference type="EMBL" id="CAB4743034.1"/>
    </source>
</evidence>
<dbReference type="GO" id="GO:0015808">
    <property type="term" value="P:L-alanine transport"/>
    <property type="evidence" value="ECO:0007669"/>
    <property type="project" value="TreeGrafter"/>
</dbReference>
<dbReference type="GO" id="GO:0005886">
    <property type="term" value="C:plasma membrane"/>
    <property type="evidence" value="ECO:0007669"/>
    <property type="project" value="TreeGrafter"/>
</dbReference>
<proteinExistence type="predicted"/>
<organism evidence="5">
    <name type="scientific">freshwater metagenome</name>
    <dbReference type="NCBI Taxonomy" id="449393"/>
    <lineage>
        <taxon>unclassified sequences</taxon>
        <taxon>metagenomes</taxon>
        <taxon>ecological metagenomes</taxon>
    </lineage>
</organism>
<dbReference type="Gene3D" id="3.40.50.300">
    <property type="entry name" value="P-loop containing nucleotide triphosphate hydrolases"/>
    <property type="match status" value="1"/>
</dbReference>
<dbReference type="SMART" id="SM00382">
    <property type="entry name" value="AAA"/>
    <property type="match status" value="1"/>
</dbReference>
<protein>
    <submittedName>
        <fullName evidence="5">Unannotated protein</fullName>
    </submittedName>
</protein>
<evidence type="ECO:0000313" key="7">
    <source>
        <dbReference type="EMBL" id="CAB4835661.1"/>
    </source>
</evidence>
<reference evidence="5" key="1">
    <citation type="submission" date="2020-05" db="EMBL/GenBank/DDBJ databases">
        <authorList>
            <person name="Chiriac C."/>
            <person name="Salcher M."/>
            <person name="Ghai R."/>
            <person name="Kavagutti S V."/>
        </authorList>
    </citation>
    <scope>NUCLEOTIDE SEQUENCE</scope>
</reference>
<dbReference type="Pfam" id="PF00005">
    <property type="entry name" value="ABC_tran"/>
    <property type="match status" value="1"/>
</dbReference>
<dbReference type="EMBL" id="CAFBOL010000006">
    <property type="protein sequence ID" value="CAB4974499.1"/>
    <property type="molecule type" value="Genomic_DNA"/>
</dbReference>
<keyword evidence="2" id="KW-0547">Nucleotide-binding</keyword>
<dbReference type="InterPro" id="IPR027417">
    <property type="entry name" value="P-loop_NTPase"/>
</dbReference>
<evidence type="ECO:0000256" key="3">
    <source>
        <dbReference type="ARBA" id="ARBA00022840"/>
    </source>
</evidence>
<dbReference type="GO" id="GO:1903806">
    <property type="term" value="P:L-isoleucine import across plasma membrane"/>
    <property type="evidence" value="ECO:0007669"/>
    <property type="project" value="TreeGrafter"/>
</dbReference>
<dbReference type="AlphaFoldDB" id="A0A6J6AB40"/>
<evidence type="ECO:0000313" key="10">
    <source>
        <dbReference type="EMBL" id="CAB4974499.1"/>
    </source>
</evidence>
<dbReference type="GO" id="GO:0016887">
    <property type="term" value="F:ATP hydrolysis activity"/>
    <property type="evidence" value="ECO:0007669"/>
    <property type="project" value="InterPro"/>
</dbReference>
<dbReference type="InterPro" id="IPR051120">
    <property type="entry name" value="ABC_AA/LPS_Transport"/>
</dbReference>
<dbReference type="PANTHER" id="PTHR45772">
    <property type="entry name" value="CONSERVED COMPONENT OF ABC TRANSPORTER FOR NATURAL AMINO ACIDS-RELATED"/>
    <property type="match status" value="1"/>
</dbReference>
<evidence type="ECO:0000259" key="4">
    <source>
        <dbReference type="PROSITE" id="PS50893"/>
    </source>
</evidence>
<dbReference type="EMBL" id="CAFBMT010000025">
    <property type="protein sequence ID" value="CAB4952536.1"/>
    <property type="molecule type" value="Genomic_DNA"/>
</dbReference>
<dbReference type="EMBL" id="CAEZYF010000028">
    <property type="protein sequence ID" value="CAB4743034.1"/>
    <property type="molecule type" value="Genomic_DNA"/>
</dbReference>
<evidence type="ECO:0000256" key="1">
    <source>
        <dbReference type="ARBA" id="ARBA00022448"/>
    </source>
</evidence>
<dbReference type="EMBL" id="CAFAAV010000326">
    <property type="protein sequence ID" value="CAB4835661.1"/>
    <property type="molecule type" value="Genomic_DNA"/>
</dbReference>
<evidence type="ECO:0000256" key="2">
    <source>
        <dbReference type="ARBA" id="ARBA00022741"/>
    </source>
</evidence>
<name>A0A6J6AB40_9ZZZZ</name>
<dbReference type="EMBL" id="CAFBIY010000005">
    <property type="protein sequence ID" value="CAB4846235.1"/>
    <property type="molecule type" value="Genomic_DNA"/>
</dbReference>
<gene>
    <name evidence="6" type="ORF">UFOPK2656_03036</name>
    <name evidence="7" type="ORF">UFOPK3099_02837</name>
    <name evidence="8" type="ORF">UFOPK3267_00163</name>
    <name evidence="9" type="ORF">UFOPK3651_02953</name>
    <name evidence="10" type="ORF">UFOPK3931_00403</name>
    <name evidence="5" type="ORF">UFOPK4189_03162</name>
</gene>
<dbReference type="InterPro" id="IPR017871">
    <property type="entry name" value="ABC_transporter-like_CS"/>
</dbReference>
<dbReference type="GO" id="GO:1903805">
    <property type="term" value="P:L-valine import across plasma membrane"/>
    <property type="evidence" value="ECO:0007669"/>
    <property type="project" value="TreeGrafter"/>
</dbReference>
<dbReference type="PROSITE" id="PS00211">
    <property type="entry name" value="ABC_TRANSPORTER_1"/>
    <property type="match status" value="1"/>
</dbReference>
<dbReference type="GO" id="GO:0042941">
    <property type="term" value="P:D-alanine transmembrane transport"/>
    <property type="evidence" value="ECO:0007669"/>
    <property type="project" value="TreeGrafter"/>
</dbReference>
<dbReference type="GO" id="GO:0015188">
    <property type="term" value="F:L-isoleucine transmembrane transporter activity"/>
    <property type="evidence" value="ECO:0007669"/>
    <property type="project" value="TreeGrafter"/>
</dbReference>
<dbReference type="SUPFAM" id="SSF52540">
    <property type="entry name" value="P-loop containing nucleoside triphosphate hydrolases"/>
    <property type="match status" value="1"/>
</dbReference>
<dbReference type="PROSITE" id="PS50893">
    <property type="entry name" value="ABC_TRANSPORTER_2"/>
    <property type="match status" value="1"/>
</dbReference>
<sequence>MNLLEAQNLTKRFGGLAAVNDVSFAVPVSQWLGIIGPNGAGKSTLFSLLGGQTRPTSGTIRLAGEDVTRATPHQRFKNGLGRSFQITSLFAGLSIVDHVALAVRASHRRSLIRRSLADRGLRGDIQQVLSAWDLDGVASSALPSELSYGEQRRLELALAIASNPRLLLLDEPNVGLTSAECDDLLGRVRKVAHDVTVVFVAHDMEMVLGWSHRVLVMHFGEVIADESPEQLLHNEVVGEVYLGTRTGEDDAGTH</sequence>
<evidence type="ECO:0000313" key="8">
    <source>
        <dbReference type="EMBL" id="CAB4846235.1"/>
    </source>
</evidence>
<evidence type="ECO:0000313" key="5">
    <source>
        <dbReference type="EMBL" id="CAB4365418.1"/>
    </source>
</evidence>
<dbReference type="GO" id="GO:0015192">
    <property type="term" value="F:L-phenylalanine transmembrane transporter activity"/>
    <property type="evidence" value="ECO:0007669"/>
    <property type="project" value="TreeGrafter"/>
</dbReference>
<feature type="domain" description="ABC transporter" evidence="4">
    <location>
        <begin position="4"/>
        <end position="244"/>
    </location>
</feature>
<dbReference type="InterPro" id="IPR003593">
    <property type="entry name" value="AAA+_ATPase"/>
</dbReference>
<dbReference type="CDD" id="cd03219">
    <property type="entry name" value="ABC_Mj1267_LivG_branched"/>
    <property type="match status" value="1"/>
</dbReference>
<dbReference type="EMBL" id="CAESGF010000031">
    <property type="protein sequence ID" value="CAB4365418.1"/>
    <property type="molecule type" value="Genomic_DNA"/>
</dbReference>
<dbReference type="InterPro" id="IPR003439">
    <property type="entry name" value="ABC_transporter-like_ATP-bd"/>
</dbReference>
<accession>A0A6J6AB40</accession>
<keyword evidence="3" id="KW-0067">ATP-binding</keyword>
<dbReference type="GO" id="GO:0005304">
    <property type="term" value="F:L-valine transmembrane transporter activity"/>
    <property type="evidence" value="ECO:0007669"/>
    <property type="project" value="TreeGrafter"/>
</dbReference>
<keyword evidence="1" id="KW-0813">Transport</keyword>
<dbReference type="GO" id="GO:0005524">
    <property type="term" value="F:ATP binding"/>
    <property type="evidence" value="ECO:0007669"/>
    <property type="project" value="UniProtKB-KW"/>
</dbReference>